<dbReference type="InterPro" id="IPR029058">
    <property type="entry name" value="AB_hydrolase_fold"/>
</dbReference>
<evidence type="ECO:0000313" key="2">
    <source>
        <dbReference type="Proteomes" id="UP000190831"/>
    </source>
</evidence>
<keyword evidence="2" id="KW-1185">Reference proteome</keyword>
<dbReference type="PANTHER" id="PTHR31591:SF1">
    <property type="entry name" value="UPF0613 PROTEIN PB24D3.06C"/>
    <property type="match status" value="1"/>
</dbReference>
<dbReference type="Proteomes" id="UP000190831">
    <property type="component" value="Chromosome G"/>
</dbReference>
<dbReference type="OMA" id="PPWVNKE"/>
<evidence type="ECO:0000313" key="1">
    <source>
        <dbReference type="EMBL" id="SCW03372.1"/>
    </source>
</evidence>
<sequence>MSYPGTLHEYIKGKVAFEFCPSGSKKTIIFIGGLGDGLLTVPYVPLLARHLENKGWSVVQIQLSSSFKGFGISSLDQDIKEISALVEYLRSNEGGSREKIMLFGHSTGSQDTIHYLLNNGSTVDAGILQASVSDREAPLEMDEQTKQRLDRKAKEMVARGQKNELLSAEHAKYSFNAPITAYRWCSLFLPGGDDDYFSSDLTSDDLKSTFGQITKPFLIAYGEKDEYTPTYVDKKKLLDAWKSCSNPEYWSKNSGLIEGADHRVSPEASRRCLFSMVDNFLEEFNL</sequence>
<name>A0A1G4MHQ3_LACFM</name>
<dbReference type="Pfam" id="PF08538">
    <property type="entry name" value="DUF1749"/>
    <property type="match status" value="1"/>
</dbReference>
<dbReference type="EMBL" id="LT598486">
    <property type="protein sequence ID" value="SCW03372.1"/>
    <property type="molecule type" value="Genomic_DNA"/>
</dbReference>
<gene>
    <name evidence="1" type="ORF">LAFE_0G08966G</name>
</gene>
<organism evidence="1 2">
    <name type="scientific">Lachancea fermentati</name>
    <name type="common">Zygosaccharomyces fermentati</name>
    <dbReference type="NCBI Taxonomy" id="4955"/>
    <lineage>
        <taxon>Eukaryota</taxon>
        <taxon>Fungi</taxon>
        <taxon>Dikarya</taxon>
        <taxon>Ascomycota</taxon>
        <taxon>Saccharomycotina</taxon>
        <taxon>Saccharomycetes</taxon>
        <taxon>Saccharomycetales</taxon>
        <taxon>Saccharomycetaceae</taxon>
        <taxon>Lachancea</taxon>
    </lineage>
</organism>
<dbReference type="SUPFAM" id="SSF53474">
    <property type="entry name" value="alpha/beta-Hydrolases"/>
    <property type="match status" value="1"/>
</dbReference>
<dbReference type="Gene3D" id="3.40.50.1820">
    <property type="entry name" value="alpha/beta hydrolase"/>
    <property type="match status" value="1"/>
</dbReference>
<dbReference type="InterPro" id="IPR013744">
    <property type="entry name" value="SidJ"/>
</dbReference>
<protein>
    <submittedName>
        <fullName evidence="1">LAFE_0G08966g1_1</fullName>
    </submittedName>
</protein>
<dbReference type="OrthoDB" id="10034502at2759"/>
<dbReference type="PANTHER" id="PTHR31591">
    <property type="entry name" value="UPF0613 PROTEIN PB24D3.06C"/>
    <property type="match status" value="1"/>
</dbReference>
<reference evidence="1 2" key="1">
    <citation type="submission" date="2016-03" db="EMBL/GenBank/DDBJ databases">
        <authorList>
            <person name="Devillers H."/>
        </authorList>
    </citation>
    <scope>NUCLEOTIDE SEQUENCE [LARGE SCALE GENOMIC DNA]</scope>
    <source>
        <strain evidence="1">CBS 6772</strain>
    </source>
</reference>
<dbReference type="AlphaFoldDB" id="A0A1G4MHQ3"/>
<accession>A0A1G4MHQ3</accession>
<proteinExistence type="predicted"/>